<evidence type="ECO:0000256" key="4">
    <source>
        <dbReference type="ARBA" id="ARBA00022840"/>
    </source>
</evidence>
<organism evidence="8 9">
    <name type="scientific">Pandoraea thiooxydans</name>
    <dbReference type="NCBI Taxonomy" id="445709"/>
    <lineage>
        <taxon>Bacteria</taxon>
        <taxon>Pseudomonadati</taxon>
        <taxon>Pseudomonadota</taxon>
        <taxon>Betaproteobacteria</taxon>
        <taxon>Burkholderiales</taxon>
        <taxon>Burkholderiaceae</taxon>
        <taxon>Pandoraea</taxon>
    </lineage>
</organism>
<dbReference type="PANTHER" id="PTHR11609">
    <property type="entry name" value="PURINE BIOSYNTHESIS PROTEIN 6/7, PUR6/7"/>
    <property type="match status" value="1"/>
</dbReference>
<dbReference type="OrthoDB" id="9804625at2"/>
<evidence type="ECO:0000256" key="3">
    <source>
        <dbReference type="ARBA" id="ARBA00022755"/>
    </source>
</evidence>
<gene>
    <name evidence="5 6" type="primary">purK</name>
    <name evidence="8" type="ORF">ABW99_20340</name>
</gene>
<dbReference type="AlphaFoldDB" id="A0A0G3ET06"/>
<dbReference type="Pfam" id="PF22660">
    <property type="entry name" value="RS_preATP-grasp-like"/>
    <property type="match status" value="1"/>
</dbReference>
<dbReference type="InterPro" id="IPR016185">
    <property type="entry name" value="PreATP-grasp_dom_sf"/>
</dbReference>
<dbReference type="FunFam" id="3.30.1490.20:FF:000015">
    <property type="entry name" value="N5-carboxyaminoimidazole ribonucleotide synthase"/>
    <property type="match status" value="1"/>
</dbReference>
<dbReference type="InterPro" id="IPR011761">
    <property type="entry name" value="ATP-grasp"/>
</dbReference>
<keyword evidence="4 5" id="KW-0067">ATP-binding</keyword>
<dbReference type="PROSITE" id="PS50975">
    <property type="entry name" value="ATP_GRASP"/>
    <property type="match status" value="1"/>
</dbReference>
<feature type="binding site" evidence="5">
    <location>
        <position position="194"/>
    </location>
    <ligand>
        <name>ATP</name>
        <dbReference type="ChEBI" id="CHEBI:30616"/>
    </ligand>
</feature>
<dbReference type="InterPro" id="IPR011054">
    <property type="entry name" value="Rudment_hybrid_motif"/>
</dbReference>
<dbReference type="EMBL" id="CP011568">
    <property type="protein sequence ID" value="AKJ70208.1"/>
    <property type="molecule type" value="Genomic_DNA"/>
</dbReference>
<keyword evidence="2 5" id="KW-0547">Nucleotide-binding</keyword>
<comment type="subunit">
    <text evidence="5 6">Homodimer.</text>
</comment>
<dbReference type="PATRIC" id="fig|445709.3.peg.4267"/>
<keyword evidence="1 5" id="KW-0436">Ligase</keyword>
<evidence type="ECO:0000256" key="1">
    <source>
        <dbReference type="ARBA" id="ARBA00022598"/>
    </source>
</evidence>
<dbReference type="RefSeq" id="WP_047216141.1">
    <property type="nucleotide sequence ID" value="NZ_CP011568.3"/>
</dbReference>
<keyword evidence="9" id="KW-1185">Reference proteome</keyword>
<feature type="binding site" evidence="5">
    <location>
        <position position="108"/>
    </location>
    <ligand>
        <name>ATP</name>
        <dbReference type="ChEBI" id="CHEBI:30616"/>
    </ligand>
</feature>
<dbReference type="GO" id="GO:0005829">
    <property type="term" value="C:cytosol"/>
    <property type="evidence" value="ECO:0007669"/>
    <property type="project" value="TreeGrafter"/>
</dbReference>
<dbReference type="STRING" id="445709.ABW99_20340"/>
<dbReference type="FunFam" id="3.30.470.20:FF:000029">
    <property type="entry name" value="N5-carboxyaminoimidazole ribonucleotide synthase"/>
    <property type="match status" value="1"/>
</dbReference>
<accession>A0A0G3ET06</accession>
<comment type="similarity">
    <text evidence="5 6">Belongs to the PurK/PurT family.</text>
</comment>
<dbReference type="InterPro" id="IPR005875">
    <property type="entry name" value="PurK"/>
</dbReference>
<comment type="pathway">
    <text evidence="5 6">Purine metabolism; IMP biosynthesis via de novo pathway; 5-amino-1-(5-phospho-D-ribosyl)imidazole-4-carboxylate from 5-amino-1-(5-phospho-D-ribosyl)imidazole (N5-CAIR route): step 1/2.</text>
</comment>
<proteinExistence type="inferred from homology"/>
<name>A0A0G3ET06_9BURK</name>
<dbReference type="SUPFAM" id="SSF56059">
    <property type="entry name" value="Glutathione synthetase ATP-binding domain-like"/>
    <property type="match status" value="1"/>
</dbReference>
<dbReference type="SUPFAM" id="SSF52440">
    <property type="entry name" value="PreATP-grasp domain"/>
    <property type="match status" value="1"/>
</dbReference>
<evidence type="ECO:0000313" key="9">
    <source>
        <dbReference type="Proteomes" id="UP000036700"/>
    </source>
</evidence>
<evidence type="ECO:0000259" key="7">
    <source>
        <dbReference type="PROSITE" id="PS50975"/>
    </source>
</evidence>
<dbReference type="Gene3D" id="3.30.1490.20">
    <property type="entry name" value="ATP-grasp fold, A domain"/>
    <property type="match status" value="1"/>
</dbReference>
<feature type="binding site" evidence="5">
    <location>
        <position position="217"/>
    </location>
    <ligand>
        <name>ATP</name>
        <dbReference type="ChEBI" id="CHEBI:30616"/>
    </ligand>
</feature>
<feature type="binding site" evidence="5">
    <location>
        <begin position="272"/>
        <end position="273"/>
    </location>
    <ligand>
        <name>ATP</name>
        <dbReference type="ChEBI" id="CHEBI:30616"/>
    </ligand>
</feature>
<comment type="function">
    <text evidence="5">Catalyzes the ATP-dependent conversion of 5-aminoimidazole ribonucleotide (AIR) and HCO(3)(-) to N5-carboxyaminoimidazole ribonucleotide (N5-CAIR).</text>
</comment>
<evidence type="ECO:0000256" key="2">
    <source>
        <dbReference type="ARBA" id="ARBA00022741"/>
    </source>
</evidence>
<dbReference type="GO" id="GO:0005524">
    <property type="term" value="F:ATP binding"/>
    <property type="evidence" value="ECO:0007669"/>
    <property type="project" value="UniProtKB-UniRule"/>
</dbReference>
<feature type="binding site" evidence="5">
    <location>
        <begin position="186"/>
        <end position="189"/>
    </location>
    <ligand>
        <name>ATP</name>
        <dbReference type="ChEBI" id="CHEBI:30616"/>
    </ligand>
</feature>
<feature type="binding site" evidence="5">
    <location>
        <position position="151"/>
    </location>
    <ligand>
        <name>ATP</name>
        <dbReference type="ChEBI" id="CHEBI:30616"/>
    </ligand>
</feature>
<dbReference type="EC" id="6.3.4.18" evidence="5 6"/>
<dbReference type="Pfam" id="PF17769">
    <property type="entry name" value="PurK_C"/>
    <property type="match status" value="1"/>
</dbReference>
<feature type="binding site" evidence="5">
    <location>
        <begin position="156"/>
        <end position="162"/>
    </location>
    <ligand>
        <name>ATP</name>
        <dbReference type="ChEBI" id="CHEBI:30616"/>
    </ligand>
</feature>
<dbReference type="GO" id="GO:0004638">
    <property type="term" value="F:phosphoribosylaminoimidazole carboxylase activity"/>
    <property type="evidence" value="ECO:0007669"/>
    <property type="project" value="InterPro"/>
</dbReference>
<dbReference type="Pfam" id="PF02222">
    <property type="entry name" value="ATP-grasp"/>
    <property type="match status" value="1"/>
</dbReference>
<keyword evidence="3 5" id="KW-0658">Purine biosynthesis</keyword>
<dbReference type="NCBIfam" id="TIGR01161">
    <property type="entry name" value="purK"/>
    <property type="match status" value="1"/>
</dbReference>
<dbReference type="NCBIfam" id="NF004679">
    <property type="entry name" value="PRK06019.1-5"/>
    <property type="match status" value="1"/>
</dbReference>
<dbReference type="NCBIfam" id="NF004676">
    <property type="entry name" value="PRK06019.1-2"/>
    <property type="match status" value="1"/>
</dbReference>
<comment type="catalytic activity">
    <reaction evidence="5 6">
        <text>5-amino-1-(5-phospho-beta-D-ribosyl)imidazole + hydrogencarbonate + ATP = 5-carboxyamino-1-(5-phospho-D-ribosyl)imidazole + ADP + phosphate + 2 H(+)</text>
        <dbReference type="Rhea" id="RHEA:19317"/>
        <dbReference type="ChEBI" id="CHEBI:15378"/>
        <dbReference type="ChEBI" id="CHEBI:17544"/>
        <dbReference type="ChEBI" id="CHEBI:30616"/>
        <dbReference type="ChEBI" id="CHEBI:43474"/>
        <dbReference type="ChEBI" id="CHEBI:58730"/>
        <dbReference type="ChEBI" id="CHEBI:137981"/>
        <dbReference type="ChEBI" id="CHEBI:456216"/>
        <dbReference type="EC" id="6.3.4.18"/>
    </reaction>
</comment>
<reference evidence="9" key="1">
    <citation type="submission" date="2015-06" db="EMBL/GenBank/DDBJ databases">
        <authorList>
            <person name="Lim Y.L."/>
            <person name="Ee R."/>
            <person name="Yong D."/>
            <person name="How K.Y."/>
            <person name="Yin W.F."/>
            <person name="Chan K.G."/>
        </authorList>
    </citation>
    <scope>NUCLEOTIDE SEQUENCE [LARGE SCALE GENOMIC DNA]</scope>
    <source>
        <strain evidence="9">DSM 25325</strain>
    </source>
</reference>
<feature type="domain" description="ATP-grasp" evidence="7">
    <location>
        <begin position="112"/>
        <end position="302"/>
    </location>
</feature>
<dbReference type="Gene3D" id="3.30.470.20">
    <property type="entry name" value="ATP-grasp fold, B domain"/>
    <property type="match status" value="1"/>
</dbReference>
<protein>
    <recommendedName>
        <fullName evidence="5 6">N5-carboxyaminoimidazole ribonucleotide synthase</fullName>
        <shortName evidence="5 6">N5-CAIR synthase</shortName>
        <ecNumber evidence="5 6">6.3.4.18</ecNumber>
    </recommendedName>
    <alternativeName>
        <fullName evidence="5 6">5-(carboxyamino)imidazole ribonucleotide synthetase</fullName>
    </alternativeName>
</protein>
<dbReference type="InterPro" id="IPR003135">
    <property type="entry name" value="ATP-grasp_carboxylate-amine"/>
</dbReference>
<dbReference type="KEGG" id="ptx:ABW99_20340"/>
<dbReference type="NCBIfam" id="NF004675">
    <property type="entry name" value="PRK06019.1-1"/>
    <property type="match status" value="1"/>
</dbReference>
<dbReference type="InterPro" id="IPR013815">
    <property type="entry name" value="ATP_grasp_subdomain_1"/>
</dbReference>
<dbReference type="GO" id="GO:0034028">
    <property type="term" value="F:5-(carboxyamino)imidazole ribonucleotide synthase activity"/>
    <property type="evidence" value="ECO:0007669"/>
    <property type="project" value="UniProtKB-UniRule"/>
</dbReference>
<dbReference type="InterPro" id="IPR054350">
    <property type="entry name" value="PurT/PurK_preATP-grasp"/>
</dbReference>
<dbReference type="SUPFAM" id="SSF51246">
    <property type="entry name" value="Rudiment single hybrid motif"/>
    <property type="match status" value="1"/>
</dbReference>
<dbReference type="GO" id="GO:0046872">
    <property type="term" value="F:metal ion binding"/>
    <property type="evidence" value="ECO:0007669"/>
    <property type="project" value="InterPro"/>
</dbReference>
<evidence type="ECO:0000256" key="6">
    <source>
        <dbReference type="RuleBase" id="RU361200"/>
    </source>
</evidence>
<dbReference type="Proteomes" id="UP000036700">
    <property type="component" value="Chromosome"/>
</dbReference>
<dbReference type="NCBIfam" id="NF004677">
    <property type="entry name" value="PRK06019.1-3"/>
    <property type="match status" value="1"/>
</dbReference>
<comment type="function">
    <text evidence="6">Catalyzes the ATP-dependent conversion of 5-aminoimidazole ribonucleotide (AIR) and HCO(3)- to N5-carboxyaminoimidazole ribonucleotide (N5-CAIR).</text>
</comment>
<dbReference type="GO" id="GO:0006189">
    <property type="term" value="P:'de novo' IMP biosynthetic process"/>
    <property type="evidence" value="ECO:0007669"/>
    <property type="project" value="UniProtKB-UniRule"/>
</dbReference>
<dbReference type="Gene3D" id="3.40.50.20">
    <property type="match status" value="1"/>
</dbReference>
<evidence type="ECO:0000256" key="5">
    <source>
        <dbReference type="HAMAP-Rule" id="MF_01928"/>
    </source>
</evidence>
<dbReference type="PANTHER" id="PTHR11609:SF5">
    <property type="entry name" value="PHOSPHORIBOSYLAMINOIMIDAZOLE CARBOXYLASE"/>
    <property type="match status" value="1"/>
</dbReference>
<dbReference type="InterPro" id="IPR040686">
    <property type="entry name" value="PurK_C"/>
</dbReference>
<evidence type="ECO:0000313" key="8">
    <source>
        <dbReference type="EMBL" id="AKJ70208.1"/>
    </source>
</evidence>
<dbReference type="HAMAP" id="MF_01928">
    <property type="entry name" value="PurK"/>
    <property type="match status" value="1"/>
</dbReference>
<sequence length="391" mass="41325">MKPEPILPGAWLGMLGGGQLGRMFCFAAQSMGYKVCVLDPDPRCPASAVADRHLCAPYLDEAALAELAALCEAVSTEFENVPAQALDFLARQVNVSPAGRCVAIAQDRIAEKRFIAACGVPVAPHLVIESGQALAALDDAALAGVLPGILKTARLGYDGKGQVRVDSAADVRAAHASMNGVPCVLEKRLALAFEVSVLIARGVDGAVAAYPLAQNVHANGILATTTVPAPDASEIVRQAARDAAQAIAARMDYVGVLCVEFFVLRDGSLVANEMAPRPHNSGHYTIDACAASQFEQQVRAMTRLPLGDTRQHSPAVMLNVLGDVWFAQGNPITPRWHEVTALPSARLHLYGKEEARAGRKMGHITFAAQTLDEACEAARDAARLLCIPLDA</sequence>
<dbReference type="UniPathway" id="UPA00074">
    <property type="reaction ID" value="UER00942"/>
</dbReference>